<feature type="domain" description="Major facilitator superfamily (MFS) profile" evidence="8">
    <location>
        <begin position="33"/>
        <end position="478"/>
    </location>
</feature>
<sequence>MTSESKETGAKQPPSATFIEDARGDDREAKDVIVDAASQGQAVTGYERLTPWETIKTFKVCFVRQFATESNDDGSPALASPILAGWSSIQSVGQIIGMVGLSFISSRFGRKVAMFSYWSILAASVLAESLARRWEVWLVAKLLAGIGVGCMQTTLPTYISEVAPVRIRGGLLMLYSFWWTVGTFFAYIAMQTMNRKMPTHYLEPIYTQWAQIGLMLFIYLFLPESPAWCVTRGDTAGARKALLKLNSDVKDYNVDRQIEVLVLNIEHEKAIAIEQKREHWYAIFRGVDGLRTVIALWTNLSQQFLGLALFSTFGTYFFQQAGLSDPFSIKCITSSINIATNIVIVGLADIIGRRRIACYSTTLMWLACILIGILGVAPKVKATNYLLVLFTCFWNMGLTANGAAGWGFIGEISSQRLRPYTAGFGAATTCVAGIAMGQLTPFMVNRNEWNWGLKTGWFYGGVGLIFASGMWFLIPETAGRSAAELDELFHRKIKPWRFHKTETATQRLVRIEKEEAVTKS</sequence>
<proteinExistence type="inferred from homology"/>
<dbReference type="AlphaFoldDB" id="A0A084G335"/>
<feature type="transmembrane region" description="Helical" evidence="7">
    <location>
        <begin position="363"/>
        <end position="380"/>
    </location>
</feature>
<feature type="transmembrane region" description="Helical" evidence="7">
    <location>
        <begin position="386"/>
        <end position="409"/>
    </location>
</feature>
<dbReference type="PROSITE" id="PS00217">
    <property type="entry name" value="SUGAR_TRANSPORT_2"/>
    <property type="match status" value="1"/>
</dbReference>
<dbReference type="PANTHER" id="PTHR48022">
    <property type="entry name" value="PLASTIDIC GLUCOSE TRANSPORTER 4"/>
    <property type="match status" value="1"/>
</dbReference>
<keyword evidence="5 7" id="KW-0472">Membrane</keyword>
<protein>
    <submittedName>
        <fullName evidence="9">Putative MFS alpha-glucoside transporter</fullName>
    </submittedName>
</protein>
<dbReference type="PROSITE" id="PS50850">
    <property type="entry name" value="MFS"/>
    <property type="match status" value="1"/>
</dbReference>
<feature type="transmembrane region" description="Helical" evidence="7">
    <location>
        <begin position="421"/>
        <end position="444"/>
    </location>
</feature>
<evidence type="ECO:0000256" key="5">
    <source>
        <dbReference type="ARBA" id="ARBA00023136"/>
    </source>
</evidence>
<accession>A0A084G335</accession>
<comment type="similarity">
    <text evidence="2">Belongs to the major facilitator superfamily. Sugar transporter (TC 2.A.1.1) family.</text>
</comment>
<feature type="region of interest" description="Disordered" evidence="6">
    <location>
        <begin position="1"/>
        <end position="24"/>
    </location>
</feature>
<feature type="transmembrane region" description="Helical" evidence="7">
    <location>
        <begin position="327"/>
        <end position="351"/>
    </location>
</feature>
<comment type="caution">
    <text evidence="9">The sequence shown here is derived from an EMBL/GenBank/DDBJ whole genome shotgun (WGS) entry which is preliminary data.</text>
</comment>
<evidence type="ECO:0000313" key="9">
    <source>
        <dbReference type="EMBL" id="KEZ41747.1"/>
    </source>
</evidence>
<dbReference type="KEGG" id="sapo:SAPIO_CDS6718"/>
<dbReference type="InterPro" id="IPR036259">
    <property type="entry name" value="MFS_trans_sf"/>
</dbReference>
<dbReference type="GeneID" id="27725790"/>
<dbReference type="InterPro" id="IPR050360">
    <property type="entry name" value="MFS_Sugar_Transporters"/>
</dbReference>
<evidence type="ECO:0000256" key="6">
    <source>
        <dbReference type="SAM" id="MobiDB-lite"/>
    </source>
</evidence>
<evidence type="ECO:0000313" key="10">
    <source>
        <dbReference type="Proteomes" id="UP000028545"/>
    </source>
</evidence>
<feature type="transmembrane region" description="Helical" evidence="7">
    <location>
        <begin position="171"/>
        <end position="190"/>
    </location>
</feature>
<dbReference type="SUPFAM" id="SSF103473">
    <property type="entry name" value="MFS general substrate transporter"/>
    <property type="match status" value="1"/>
</dbReference>
<evidence type="ECO:0000256" key="4">
    <source>
        <dbReference type="ARBA" id="ARBA00022989"/>
    </source>
</evidence>
<dbReference type="InterPro" id="IPR005828">
    <property type="entry name" value="MFS_sugar_transport-like"/>
</dbReference>
<dbReference type="InterPro" id="IPR005829">
    <property type="entry name" value="Sugar_transporter_CS"/>
</dbReference>
<dbReference type="EMBL" id="JOWA01000107">
    <property type="protein sequence ID" value="KEZ41747.1"/>
    <property type="molecule type" value="Genomic_DNA"/>
</dbReference>
<dbReference type="VEuPathDB" id="FungiDB:SAPIO_CDS6718"/>
<dbReference type="HOGENOM" id="CLU_001265_11_0_1"/>
<evidence type="ECO:0000259" key="8">
    <source>
        <dbReference type="PROSITE" id="PS50850"/>
    </source>
</evidence>
<organism evidence="9 10">
    <name type="scientific">Pseudallescheria apiosperma</name>
    <name type="common">Scedosporium apiospermum</name>
    <dbReference type="NCBI Taxonomy" id="563466"/>
    <lineage>
        <taxon>Eukaryota</taxon>
        <taxon>Fungi</taxon>
        <taxon>Dikarya</taxon>
        <taxon>Ascomycota</taxon>
        <taxon>Pezizomycotina</taxon>
        <taxon>Sordariomycetes</taxon>
        <taxon>Hypocreomycetidae</taxon>
        <taxon>Microascales</taxon>
        <taxon>Microascaceae</taxon>
        <taxon>Scedosporium</taxon>
    </lineage>
</organism>
<dbReference type="OMA" id="ESPAWCI"/>
<dbReference type="GO" id="GO:0005351">
    <property type="term" value="F:carbohydrate:proton symporter activity"/>
    <property type="evidence" value="ECO:0007669"/>
    <property type="project" value="TreeGrafter"/>
</dbReference>
<evidence type="ECO:0000256" key="3">
    <source>
        <dbReference type="ARBA" id="ARBA00022692"/>
    </source>
</evidence>
<dbReference type="GO" id="GO:0016020">
    <property type="term" value="C:membrane"/>
    <property type="evidence" value="ECO:0007669"/>
    <property type="project" value="UniProtKB-SubCell"/>
</dbReference>
<dbReference type="RefSeq" id="XP_016641546.1">
    <property type="nucleotide sequence ID" value="XM_016788747.1"/>
</dbReference>
<feature type="transmembrane region" description="Helical" evidence="7">
    <location>
        <begin position="456"/>
        <end position="474"/>
    </location>
</feature>
<comment type="subcellular location">
    <subcellularLocation>
        <location evidence="1">Membrane</location>
        <topology evidence="1">Multi-pass membrane protein</topology>
    </subcellularLocation>
</comment>
<dbReference type="InterPro" id="IPR020846">
    <property type="entry name" value="MFS_dom"/>
</dbReference>
<dbReference type="PROSITE" id="PS00216">
    <property type="entry name" value="SUGAR_TRANSPORT_1"/>
    <property type="match status" value="1"/>
</dbReference>
<feature type="transmembrane region" description="Helical" evidence="7">
    <location>
        <begin position="205"/>
        <end position="222"/>
    </location>
</feature>
<evidence type="ECO:0000256" key="7">
    <source>
        <dbReference type="SAM" id="Phobius"/>
    </source>
</evidence>
<dbReference type="Gene3D" id="1.20.1250.20">
    <property type="entry name" value="MFS general substrate transporter like domains"/>
    <property type="match status" value="1"/>
</dbReference>
<keyword evidence="10" id="KW-1185">Reference proteome</keyword>
<feature type="transmembrane region" description="Helical" evidence="7">
    <location>
        <begin position="304"/>
        <end position="321"/>
    </location>
</feature>
<dbReference type="Pfam" id="PF00083">
    <property type="entry name" value="Sugar_tr"/>
    <property type="match status" value="1"/>
</dbReference>
<dbReference type="PANTHER" id="PTHR48022:SF15">
    <property type="entry name" value="ALPHA-GLUCOSIDE TRANSPORTER, PUTATIVE (AFU_ORTHOLOGUE AFUA_5G00500)-RELATED"/>
    <property type="match status" value="1"/>
</dbReference>
<gene>
    <name evidence="9" type="ORF">SAPIO_CDS6718</name>
</gene>
<keyword evidence="3 7" id="KW-0812">Transmembrane</keyword>
<dbReference type="Proteomes" id="UP000028545">
    <property type="component" value="Unassembled WGS sequence"/>
</dbReference>
<evidence type="ECO:0000256" key="2">
    <source>
        <dbReference type="ARBA" id="ARBA00010992"/>
    </source>
</evidence>
<reference evidence="9 10" key="1">
    <citation type="journal article" date="2014" name="Genome Announc.">
        <title>Draft genome sequence of the pathogenic fungus Scedosporium apiospermum.</title>
        <authorList>
            <person name="Vandeputte P."/>
            <person name="Ghamrawi S."/>
            <person name="Rechenmann M."/>
            <person name="Iltis A."/>
            <person name="Giraud S."/>
            <person name="Fleury M."/>
            <person name="Thornton C."/>
            <person name="Delhaes L."/>
            <person name="Meyer W."/>
            <person name="Papon N."/>
            <person name="Bouchara J.P."/>
        </authorList>
    </citation>
    <scope>NUCLEOTIDE SEQUENCE [LARGE SCALE GENOMIC DNA]</scope>
    <source>
        <strain evidence="9 10">IHEM 14462</strain>
    </source>
</reference>
<name>A0A084G335_PSEDA</name>
<keyword evidence="4 7" id="KW-1133">Transmembrane helix</keyword>
<evidence type="ECO:0000256" key="1">
    <source>
        <dbReference type="ARBA" id="ARBA00004141"/>
    </source>
</evidence>
<dbReference type="OrthoDB" id="2544694at2759"/>